<feature type="transmembrane region" description="Helical" evidence="5">
    <location>
        <begin position="143"/>
        <end position="162"/>
    </location>
</feature>
<dbReference type="Pfam" id="PF00520">
    <property type="entry name" value="Ion_trans"/>
    <property type="match status" value="1"/>
</dbReference>
<evidence type="ECO:0000313" key="7">
    <source>
        <dbReference type="EMBL" id="CAJ1391840.1"/>
    </source>
</evidence>
<dbReference type="SUPFAM" id="SSF81324">
    <property type="entry name" value="Voltage-gated potassium channels"/>
    <property type="match status" value="1"/>
</dbReference>
<organism evidence="7 8">
    <name type="scientific">Effrenium voratum</name>
    <dbReference type="NCBI Taxonomy" id="2562239"/>
    <lineage>
        <taxon>Eukaryota</taxon>
        <taxon>Sar</taxon>
        <taxon>Alveolata</taxon>
        <taxon>Dinophyceae</taxon>
        <taxon>Suessiales</taxon>
        <taxon>Symbiodiniaceae</taxon>
        <taxon>Effrenium</taxon>
    </lineage>
</organism>
<evidence type="ECO:0000256" key="1">
    <source>
        <dbReference type="ARBA" id="ARBA00004141"/>
    </source>
</evidence>
<dbReference type="InterPro" id="IPR027359">
    <property type="entry name" value="Volt_channel_dom_sf"/>
</dbReference>
<feature type="transmembrane region" description="Helical" evidence="5">
    <location>
        <begin position="102"/>
        <end position="123"/>
    </location>
</feature>
<evidence type="ECO:0000256" key="5">
    <source>
        <dbReference type="SAM" id="Phobius"/>
    </source>
</evidence>
<evidence type="ECO:0000256" key="4">
    <source>
        <dbReference type="ARBA" id="ARBA00023136"/>
    </source>
</evidence>
<gene>
    <name evidence="7" type="ORF">EVOR1521_LOCUS17097</name>
</gene>
<keyword evidence="3 5" id="KW-1133">Transmembrane helix</keyword>
<dbReference type="Proteomes" id="UP001178507">
    <property type="component" value="Unassembled WGS sequence"/>
</dbReference>
<comment type="subcellular location">
    <subcellularLocation>
        <location evidence="1">Membrane</location>
        <topology evidence="1">Multi-pass membrane protein</topology>
    </subcellularLocation>
</comment>
<dbReference type="EMBL" id="CAUJNA010002224">
    <property type="protein sequence ID" value="CAJ1391840.1"/>
    <property type="molecule type" value="Genomic_DNA"/>
</dbReference>
<protein>
    <recommendedName>
        <fullName evidence="6">Ion transport domain-containing protein</fullName>
    </recommendedName>
</protein>
<evidence type="ECO:0000256" key="3">
    <source>
        <dbReference type="ARBA" id="ARBA00022989"/>
    </source>
</evidence>
<dbReference type="GO" id="GO:0005216">
    <property type="term" value="F:monoatomic ion channel activity"/>
    <property type="evidence" value="ECO:0007669"/>
    <property type="project" value="InterPro"/>
</dbReference>
<dbReference type="GO" id="GO:0016020">
    <property type="term" value="C:membrane"/>
    <property type="evidence" value="ECO:0007669"/>
    <property type="project" value="UniProtKB-SubCell"/>
</dbReference>
<evidence type="ECO:0000313" key="8">
    <source>
        <dbReference type="Proteomes" id="UP001178507"/>
    </source>
</evidence>
<comment type="caution">
    <text evidence="7">The sequence shown here is derived from an EMBL/GenBank/DDBJ whole genome shotgun (WGS) entry which is preliminary data.</text>
</comment>
<name>A0AA36N625_9DINO</name>
<accession>A0AA36N625</accession>
<dbReference type="InterPro" id="IPR005821">
    <property type="entry name" value="Ion_trans_dom"/>
</dbReference>
<reference evidence="7" key="1">
    <citation type="submission" date="2023-08" db="EMBL/GenBank/DDBJ databases">
        <authorList>
            <person name="Chen Y."/>
            <person name="Shah S."/>
            <person name="Dougan E. K."/>
            <person name="Thang M."/>
            <person name="Chan C."/>
        </authorList>
    </citation>
    <scope>NUCLEOTIDE SEQUENCE</scope>
</reference>
<dbReference type="AlphaFoldDB" id="A0AA36N625"/>
<dbReference type="Gene3D" id="1.20.120.350">
    <property type="entry name" value="Voltage-gated potassium channels. Chain C"/>
    <property type="match status" value="1"/>
</dbReference>
<keyword evidence="2 5" id="KW-0812">Transmembrane</keyword>
<keyword evidence="8" id="KW-1185">Reference proteome</keyword>
<proteinExistence type="predicted"/>
<keyword evidence="4 5" id="KW-0472">Membrane</keyword>
<evidence type="ECO:0000259" key="6">
    <source>
        <dbReference type="Pfam" id="PF00520"/>
    </source>
</evidence>
<sequence>MTPQLELRKMNRTCAFDEEGARSPGQVMVPDAAGRGTRLMTARPDPRFQPSRAPQHWRLTQQNSELEGREARAAMMKMYVTGSFAYVAPTARERALKLVVSWPWVLLQLFALALDAATLVSHVASAGLEALWASTEPSMIHALRIGFLSLVYLADVLLRVYGFGAKVFFAKWPNVLDALIVAFTALHAVATVTESAGVTSPLRYLRLLRAFRVLRIIRIALFMSHTLPRCCSRLAARHRREQAALRVAGARLRPGLGVHYAEADQHERASSRLFDAALPQPAVRSGPLL</sequence>
<evidence type="ECO:0000256" key="2">
    <source>
        <dbReference type="ARBA" id="ARBA00022692"/>
    </source>
</evidence>
<feature type="domain" description="Ion transport" evidence="6">
    <location>
        <begin position="142"/>
        <end position="218"/>
    </location>
</feature>